<keyword evidence="4" id="KW-1185">Reference proteome</keyword>
<keyword evidence="2" id="KW-1133">Transmembrane helix</keyword>
<keyword evidence="2" id="KW-0812">Transmembrane</keyword>
<feature type="compositionally biased region" description="Low complexity" evidence="1">
    <location>
        <begin position="196"/>
        <end position="215"/>
    </location>
</feature>
<evidence type="ECO:0008006" key="5">
    <source>
        <dbReference type="Google" id="ProtNLM"/>
    </source>
</evidence>
<feature type="compositionally biased region" description="Basic and acidic residues" evidence="1">
    <location>
        <begin position="274"/>
        <end position="322"/>
    </location>
</feature>
<evidence type="ECO:0000313" key="3">
    <source>
        <dbReference type="EMBL" id="OWO97309.1"/>
    </source>
</evidence>
<feature type="region of interest" description="Disordered" evidence="1">
    <location>
        <begin position="196"/>
        <end position="223"/>
    </location>
</feature>
<dbReference type="InParanoid" id="A0A218YTK8"/>
<reference evidence="3 4" key="1">
    <citation type="submission" date="2017-04" db="EMBL/GenBank/DDBJ databases">
        <title>Draft genome sequence of Marssonina coronaria NL1: causal agent of apple blotch.</title>
        <authorList>
            <person name="Cheng Q."/>
        </authorList>
    </citation>
    <scope>NUCLEOTIDE SEQUENCE [LARGE SCALE GENOMIC DNA]</scope>
    <source>
        <strain evidence="3 4">NL1</strain>
    </source>
</reference>
<accession>A0A218YTK8</accession>
<evidence type="ECO:0000256" key="2">
    <source>
        <dbReference type="SAM" id="Phobius"/>
    </source>
</evidence>
<keyword evidence="2" id="KW-0472">Membrane</keyword>
<feature type="region of interest" description="Disordered" evidence="1">
    <location>
        <begin position="274"/>
        <end position="382"/>
    </location>
</feature>
<organism evidence="3 4">
    <name type="scientific">Diplocarpon coronariae</name>
    <dbReference type="NCBI Taxonomy" id="2795749"/>
    <lineage>
        <taxon>Eukaryota</taxon>
        <taxon>Fungi</taxon>
        <taxon>Dikarya</taxon>
        <taxon>Ascomycota</taxon>
        <taxon>Pezizomycotina</taxon>
        <taxon>Leotiomycetes</taxon>
        <taxon>Helotiales</taxon>
        <taxon>Drepanopezizaceae</taxon>
        <taxon>Diplocarpon</taxon>
    </lineage>
</organism>
<sequence length="461" mass="51326">MTSTSNSFIATTLAPTRETLSSPTQLLTPSFSSFSRSSRQNTSQISKIYRQSSTLFLTRRLPESLSTIFPVITPPPADDTGANSGAAPIFKAAKTTRVKVWSLYLTILNAVLELDPDEGKVAFGSAEWRALVQKVREGSVWEEVVRHGYGGMEGDVDADVVINLTTLLLAHARSQKTNQARLETYLATSAMPSLNISPSSLSSPRRPSHSSTKSPGGTDTPRDLNARVRILELYTLHVLLRNNEWEYAREFISISPVLDEERREAFLQALQSLHEEQHESERRQKEEQRHQEEQLKKDIENARRRRNENEERERRREKEQTLKRSSVAGSEVDYGVDEKPARPGSAKSRSSAPSVKGPNHINHNEKLKPAPSSRTSPAAKLPPSILARAGNIISNIRKLMEGVAGNFKTKPLFLLQFTAFLIGVLIITGRRDIKERLGRLLGGAWGKVRGTVKMGGKVSYI</sequence>
<name>A0A218YTK8_9HELO</name>
<comment type="caution">
    <text evidence="3">The sequence shown here is derived from an EMBL/GenBank/DDBJ whole genome shotgun (WGS) entry which is preliminary data.</text>
</comment>
<dbReference type="AlphaFoldDB" id="A0A218YTK8"/>
<dbReference type="STRING" id="503106.A0A218YTK8"/>
<dbReference type="Proteomes" id="UP000242519">
    <property type="component" value="Unassembled WGS sequence"/>
</dbReference>
<dbReference type="EMBL" id="MZNU01000449">
    <property type="protein sequence ID" value="OWO97309.1"/>
    <property type="molecule type" value="Genomic_DNA"/>
</dbReference>
<proteinExistence type="predicted"/>
<protein>
    <recommendedName>
        <fullName evidence="5">Peroxin 26</fullName>
    </recommendedName>
</protein>
<feature type="transmembrane region" description="Helical" evidence="2">
    <location>
        <begin position="412"/>
        <end position="429"/>
    </location>
</feature>
<evidence type="ECO:0000313" key="4">
    <source>
        <dbReference type="Proteomes" id="UP000242519"/>
    </source>
</evidence>
<evidence type="ECO:0000256" key="1">
    <source>
        <dbReference type="SAM" id="MobiDB-lite"/>
    </source>
</evidence>
<dbReference type="OrthoDB" id="3981028at2759"/>
<gene>
    <name evidence="3" type="ORF">B2J93_9581</name>
</gene>